<gene>
    <name evidence="10" type="primary">lpxH</name>
    <name evidence="12" type="ORF">H8792_006530</name>
</gene>
<dbReference type="CDD" id="cd07398">
    <property type="entry name" value="MPP_YbbF-LpxH"/>
    <property type="match status" value="1"/>
</dbReference>
<evidence type="ECO:0000256" key="4">
    <source>
        <dbReference type="ARBA" id="ARBA00022556"/>
    </source>
</evidence>
<reference evidence="12 13" key="1">
    <citation type="submission" date="2020-06" db="EMBL/GenBank/DDBJ databases">
        <authorList>
            <person name="Scott K."/>
        </authorList>
    </citation>
    <scope>NUCLEOTIDE SEQUENCE [LARGE SCALE GENOMIC DNA]</scope>
    <source>
        <strain evidence="12 13">HH1</strain>
    </source>
</reference>
<evidence type="ECO:0000256" key="10">
    <source>
        <dbReference type="HAMAP-Rule" id="MF_00575"/>
    </source>
</evidence>
<evidence type="ECO:0000256" key="6">
    <source>
        <dbReference type="ARBA" id="ARBA00022801"/>
    </source>
</evidence>
<feature type="binding site" evidence="10">
    <location>
        <position position="44"/>
    </location>
    <ligand>
        <name>Mn(2+)</name>
        <dbReference type="ChEBI" id="CHEBI:29035"/>
        <label>1</label>
    </ligand>
</feature>
<dbReference type="Proteomes" id="UP001193680">
    <property type="component" value="Unassembled WGS sequence"/>
</dbReference>
<feature type="binding site" evidence="10">
    <location>
        <position position="117"/>
    </location>
    <ligand>
        <name>Mn(2+)</name>
        <dbReference type="ChEBI" id="CHEBI:29035"/>
        <label>2</label>
    </ligand>
</feature>
<comment type="cofactor">
    <cofactor evidence="10">
        <name>Mn(2+)</name>
        <dbReference type="ChEBI" id="CHEBI:29035"/>
    </cofactor>
    <text evidence="10">Binds 2 Mn(2+) ions per subunit in a binuclear metal center.</text>
</comment>
<keyword evidence="9 10" id="KW-0464">Manganese</keyword>
<comment type="function">
    <text evidence="10">Hydrolyzes the pyrophosphate bond of UDP-2,3-diacylglucosamine to yield 2,3-diacylglucosamine 1-phosphate (lipid X) and UMP by catalyzing the attack of water at the alpha-P atom. Involved in the biosynthesis of lipid A, a phosphorylated glycolipid that anchors the lipopolysaccharide to the outer membrane of the cell.</text>
</comment>
<dbReference type="InterPro" id="IPR043461">
    <property type="entry name" value="LpxH-like"/>
</dbReference>
<keyword evidence="7 10" id="KW-0443">Lipid metabolism</keyword>
<feature type="binding site" evidence="10">
    <location>
        <position position="44"/>
    </location>
    <ligand>
        <name>Mn(2+)</name>
        <dbReference type="ChEBI" id="CHEBI:29035"/>
        <label>2</label>
    </ligand>
</feature>
<feature type="binding site" evidence="10">
    <location>
        <position position="201"/>
    </location>
    <ligand>
        <name>Mn(2+)</name>
        <dbReference type="ChEBI" id="CHEBI:29035"/>
        <label>1</label>
    </ligand>
</feature>
<dbReference type="EC" id="3.6.1.54" evidence="10"/>
<dbReference type="Gene3D" id="3.60.21.10">
    <property type="match status" value="1"/>
</dbReference>
<evidence type="ECO:0000259" key="11">
    <source>
        <dbReference type="Pfam" id="PF00149"/>
    </source>
</evidence>
<comment type="similarity">
    <text evidence="10">Belongs to the LpxH family.</text>
</comment>
<keyword evidence="13" id="KW-1185">Reference proteome</keyword>
<name>A0ABS0BYS1_9GAMM</name>
<keyword evidence="6 10" id="KW-0378">Hydrolase</keyword>
<dbReference type="NCBIfam" id="NF003743">
    <property type="entry name" value="PRK05340.1"/>
    <property type="match status" value="1"/>
</dbReference>
<evidence type="ECO:0000313" key="13">
    <source>
        <dbReference type="Proteomes" id="UP001193680"/>
    </source>
</evidence>
<proteinExistence type="inferred from homology"/>
<dbReference type="NCBIfam" id="TIGR01854">
    <property type="entry name" value="lipid_A_lpxH"/>
    <property type="match status" value="1"/>
</dbReference>
<dbReference type="SUPFAM" id="SSF56300">
    <property type="entry name" value="Metallo-dependent phosphatases"/>
    <property type="match status" value="1"/>
</dbReference>
<feature type="binding site" evidence="10">
    <location>
        <position position="199"/>
    </location>
    <ligand>
        <name>substrate</name>
    </ligand>
</feature>
<dbReference type="GO" id="GO:0016787">
    <property type="term" value="F:hydrolase activity"/>
    <property type="evidence" value="ECO:0007669"/>
    <property type="project" value="UniProtKB-KW"/>
</dbReference>
<dbReference type="HAMAP" id="MF_00575">
    <property type="entry name" value="LpxH"/>
    <property type="match status" value="1"/>
</dbReference>
<keyword evidence="2 10" id="KW-0444">Lipid biosynthesis</keyword>
<accession>A0ABS0BYS1</accession>
<sequence>MNPHTLVIADIHLHPEPYHPINRHFTLFLDSMASHADRLYILGDLFEAWVGDDIGLEQYASVIEQLKMLSDSGVKIYLQYGNRDFLMGKSFWLATGIQPLEEIHLAELYSHRYLMLHGDQLCTDDHQYQKMRRWFRNRFVQWVFLNLSKKKRIEIGKKMRRQSQEASSRKDQAIMDVNREAVRQLFALHPECPTMIHGHTHRPDRHLLELNGRKAERWVLGDWKNDEPYAIIFRLDQEGIQRIALCEVLLHKATQQNFRNQAGRSEFEL</sequence>
<evidence type="ECO:0000256" key="3">
    <source>
        <dbReference type="ARBA" id="ARBA00022519"/>
    </source>
</evidence>
<dbReference type="InterPro" id="IPR010138">
    <property type="entry name" value="UDP-diacylglucosamine_Hdrlase"/>
</dbReference>
<dbReference type="InterPro" id="IPR004843">
    <property type="entry name" value="Calcineurin-like_PHP"/>
</dbReference>
<keyword evidence="3 10" id="KW-0997">Cell inner membrane</keyword>
<keyword evidence="4 10" id="KW-0441">Lipid A biosynthesis</keyword>
<organism evidence="12 13">
    <name type="scientific">Thiomicrorhabdus heinhorstiae</name>
    <dbReference type="NCBI Taxonomy" id="2748010"/>
    <lineage>
        <taxon>Bacteria</taxon>
        <taxon>Pseudomonadati</taxon>
        <taxon>Pseudomonadota</taxon>
        <taxon>Gammaproteobacteria</taxon>
        <taxon>Thiotrichales</taxon>
        <taxon>Piscirickettsiaceae</taxon>
        <taxon>Thiomicrorhabdus</taxon>
    </lineage>
</organism>
<dbReference type="PANTHER" id="PTHR34990:SF1">
    <property type="entry name" value="UDP-2,3-DIACYLGLUCOSAMINE HYDROLASE"/>
    <property type="match status" value="1"/>
</dbReference>
<keyword evidence="8 10" id="KW-0472">Membrane</keyword>
<protein>
    <recommendedName>
        <fullName evidence="10">UDP-2,3-diacylglucosamine hydrolase</fullName>
        <ecNumber evidence="10">3.6.1.54</ecNumber>
    </recommendedName>
    <alternativeName>
        <fullName evidence="10">UDP-2,3-diacylglucosamine diphosphatase</fullName>
    </alternativeName>
</protein>
<evidence type="ECO:0000256" key="7">
    <source>
        <dbReference type="ARBA" id="ARBA00023098"/>
    </source>
</evidence>
<dbReference type="InterPro" id="IPR029052">
    <property type="entry name" value="Metallo-depent_PP-like"/>
</dbReference>
<evidence type="ECO:0000256" key="8">
    <source>
        <dbReference type="ARBA" id="ARBA00023136"/>
    </source>
</evidence>
<keyword evidence="5 10" id="KW-0479">Metal-binding</keyword>
<feature type="binding site" evidence="10">
    <location>
        <position position="125"/>
    </location>
    <ligand>
        <name>substrate</name>
    </ligand>
</feature>
<dbReference type="PANTHER" id="PTHR34990">
    <property type="entry name" value="UDP-2,3-DIACYLGLUCOSAMINE HYDROLASE-RELATED"/>
    <property type="match status" value="1"/>
</dbReference>
<dbReference type="Pfam" id="PF00149">
    <property type="entry name" value="Metallophos"/>
    <property type="match status" value="1"/>
</dbReference>
<keyword evidence="1 10" id="KW-1003">Cell membrane</keyword>
<comment type="pathway">
    <text evidence="10">Glycolipid biosynthesis; lipid IV(A) biosynthesis; lipid IV(A) from (3R)-3-hydroxytetradecanoyl-[acyl-carrier-protein] and UDP-N-acetyl-alpha-D-glucosamine: step 4/6.</text>
</comment>
<feature type="binding site" evidence="10">
    <location>
        <position position="170"/>
    </location>
    <ligand>
        <name>substrate</name>
    </ligand>
</feature>
<evidence type="ECO:0000256" key="2">
    <source>
        <dbReference type="ARBA" id="ARBA00022516"/>
    </source>
</evidence>
<feature type="binding site" evidence="10">
    <location>
        <position position="199"/>
    </location>
    <ligand>
        <name>Mn(2+)</name>
        <dbReference type="ChEBI" id="CHEBI:29035"/>
        <label>2</label>
    </ligand>
</feature>
<evidence type="ECO:0000313" key="12">
    <source>
        <dbReference type="EMBL" id="MBF6057996.1"/>
    </source>
</evidence>
<feature type="binding site" evidence="10">
    <location>
        <position position="10"/>
    </location>
    <ligand>
        <name>Mn(2+)</name>
        <dbReference type="ChEBI" id="CHEBI:29035"/>
        <label>1</label>
    </ligand>
</feature>
<comment type="catalytic activity">
    <reaction evidence="10">
        <text>UDP-2-N,3-O-bis[(3R)-3-hydroxytetradecanoyl]-alpha-D-glucosamine + H2O = 2-N,3-O-bis[(3R)-3-hydroxytetradecanoyl]-alpha-D-glucosaminyl 1-phosphate + UMP + 2 H(+)</text>
        <dbReference type="Rhea" id="RHEA:25213"/>
        <dbReference type="ChEBI" id="CHEBI:15377"/>
        <dbReference type="ChEBI" id="CHEBI:15378"/>
        <dbReference type="ChEBI" id="CHEBI:57865"/>
        <dbReference type="ChEBI" id="CHEBI:57957"/>
        <dbReference type="ChEBI" id="CHEBI:78847"/>
        <dbReference type="EC" id="3.6.1.54"/>
    </reaction>
</comment>
<feature type="binding site" evidence="10">
    <location>
        <position position="163"/>
    </location>
    <ligand>
        <name>substrate</name>
    </ligand>
</feature>
<dbReference type="RefSeq" id="WP_185978143.1">
    <property type="nucleotide sequence ID" value="NZ_JACBGI020000010.1"/>
</dbReference>
<evidence type="ECO:0000256" key="5">
    <source>
        <dbReference type="ARBA" id="ARBA00022723"/>
    </source>
</evidence>
<feature type="domain" description="Calcineurin-like phosphoesterase" evidence="11">
    <location>
        <begin position="5"/>
        <end position="203"/>
    </location>
</feature>
<feature type="binding site" evidence="10">
    <location>
        <position position="12"/>
    </location>
    <ligand>
        <name>Mn(2+)</name>
        <dbReference type="ChEBI" id="CHEBI:29035"/>
        <label>1</label>
    </ligand>
</feature>
<reference evidence="12 13" key="2">
    <citation type="submission" date="2020-11" db="EMBL/GenBank/DDBJ databases">
        <title>Sulfur oxidizing isolate from Hospital Hole Sinkhole.</title>
        <authorList>
            <person name="Scott K.M."/>
        </authorList>
    </citation>
    <scope>NUCLEOTIDE SEQUENCE [LARGE SCALE GENOMIC DNA]</scope>
    <source>
        <strain evidence="12 13">HH1</strain>
    </source>
</reference>
<evidence type="ECO:0000256" key="9">
    <source>
        <dbReference type="ARBA" id="ARBA00023211"/>
    </source>
</evidence>
<evidence type="ECO:0000256" key="1">
    <source>
        <dbReference type="ARBA" id="ARBA00022475"/>
    </source>
</evidence>
<feature type="binding site" evidence="10">
    <location>
        <begin position="82"/>
        <end position="83"/>
    </location>
    <ligand>
        <name>substrate</name>
    </ligand>
</feature>
<feature type="binding site" evidence="10">
    <location>
        <position position="82"/>
    </location>
    <ligand>
        <name>Mn(2+)</name>
        <dbReference type="ChEBI" id="CHEBI:29035"/>
        <label>2</label>
    </ligand>
</feature>
<comment type="subcellular location">
    <subcellularLocation>
        <location evidence="10">Cell inner membrane</location>
        <topology evidence="10">Peripheral membrane protein</topology>
        <orientation evidence="10">Cytoplasmic side</orientation>
    </subcellularLocation>
</comment>
<dbReference type="EMBL" id="JACBGI020000010">
    <property type="protein sequence ID" value="MBF6057996.1"/>
    <property type="molecule type" value="Genomic_DNA"/>
</dbReference>
<comment type="caution">
    <text evidence="12">The sequence shown here is derived from an EMBL/GenBank/DDBJ whole genome shotgun (WGS) entry which is preliminary data.</text>
</comment>
<comment type="caution">
    <text evidence="10">Lacks conserved residue(s) required for the propagation of feature annotation.</text>
</comment>